<dbReference type="InterPro" id="IPR009057">
    <property type="entry name" value="Homeodomain-like_sf"/>
</dbReference>
<name>A0A1S9N0P6_CLOBE</name>
<dbReference type="RefSeq" id="WP_078117193.1">
    <property type="nucleotide sequence ID" value="NZ_MWMH01000010.1"/>
</dbReference>
<evidence type="ECO:0000259" key="3">
    <source>
        <dbReference type="PROSITE" id="PS50977"/>
    </source>
</evidence>
<dbReference type="SUPFAM" id="SSF48498">
    <property type="entry name" value="Tetracyclin repressor-like, C-terminal domain"/>
    <property type="match status" value="1"/>
</dbReference>
<comment type="caution">
    <text evidence="4">The sequence shown here is derived from an EMBL/GenBank/DDBJ whole genome shotgun (WGS) entry which is preliminary data.</text>
</comment>
<protein>
    <submittedName>
        <fullName evidence="4">TetR family transcriptional regulator</fullName>
    </submittedName>
</protein>
<dbReference type="InterPro" id="IPR050109">
    <property type="entry name" value="HTH-type_TetR-like_transc_reg"/>
</dbReference>
<dbReference type="GO" id="GO:0003677">
    <property type="term" value="F:DNA binding"/>
    <property type="evidence" value="ECO:0007669"/>
    <property type="project" value="UniProtKB-UniRule"/>
</dbReference>
<dbReference type="PANTHER" id="PTHR30328">
    <property type="entry name" value="TRANSCRIPTIONAL REPRESSOR"/>
    <property type="match status" value="1"/>
</dbReference>
<evidence type="ECO:0000313" key="4">
    <source>
        <dbReference type="EMBL" id="OOP71107.1"/>
    </source>
</evidence>
<dbReference type="Gene3D" id="1.10.357.10">
    <property type="entry name" value="Tetracycline Repressor, domain 2"/>
    <property type="match status" value="1"/>
</dbReference>
<dbReference type="InterPro" id="IPR036271">
    <property type="entry name" value="Tet_transcr_reg_TetR-rel_C_sf"/>
</dbReference>
<dbReference type="InterPro" id="IPR023772">
    <property type="entry name" value="DNA-bd_HTH_TetR-type_CS"/>
</dbReference>
<organism evidence="4 5">
    <name type="scientific">Clostridium beijerinckii</name>
    <name type="common">Clostridium MP</name>
    <dbReference type="NCBI Taxonomy" id="1520"/>
    <lineage>
        <taxon>Bacteria</taxon>
        <taxon>Bacillati</taxon>
        <taxon>Bacillota</taxon>
        <taxon>Clostridia</taxon>
        <taxon>Eubacteriales</taxon>
        <taxon>Clostridiaceae</taxon>
        <taxon>Clostridium</taxon>
    </lineage>
</organism>
<dbReference type="EMBL" id="MWMH01000010">
    <property type="protein sequence ID" value="OOP71107.1"/>
    <property type="molecule type" value="Genomic_DNA"/>
</dbReference>
<reference evidence="4 5" key="1">
    <citation type="submission" date="2017-02" db="EMBL/GenBank/DDBJ databases">
        <title>Genome sequence of Clostridium beijerinckii Br21.</title>
        <authorList>
            <person name="Fonseca B.C."/>
            <person name="Guazzaroni M.E."/>
            <person name="Riano-Pachon D.M."/>
            <person name="Reginatto V."/>
        </authorList>
    </citation>
    <scope>NUCLEOTIDE SEQUENCE [LARGE SCALE GENOMIC DNA]</scope>
    <source>
        <strain evidence="4 5">Br21</strain>
    </source>
</reference>
<keyword evidence="1 2" id="KW-0238">DNA-binding</keyword>
<gene>
    <name evidence="4" type="ORF">CBEIBR21_22820</name>
</gene>
<dbReference type="Pfam" id="PF00440">
    <property type="entry name" value="TetR_N"/>
    <property type="match status" value="1"/>
</dbReference>
<dbReference type="Proteomes" id="UP000190959">
    <property type="component" value="Unassembled WGS sequence"/>
</dbReference>
<dbReference type="Gene3D" id="1.10.10.60">
    <property type="entry name" value="Homeodomain-like"/>
    <property type="match status" value="1"/>
</dbReference>
<dbReference type="PANTHER" id="PTHR30328:SF54">
    <property type="entry name" value="HTH-TYPE TRANSCRIPTIONAL REPRESSOR SCO4008"/>
    <property type="match status" value="1"/>
</dbReference>
<dbReference type="PROSITE" id="PS01081">
    <property type="entry name" value="HTH_TETR_1"/>
    <property type="match status" value="1"/>
</dbReference>
<dbReference type="GO" id="GO:0006355">
    <property type="term" value="P:regulation of DNA-templated transcription"/>
    <property type="evidence" value="ECO:0007669"/>
    <property type="project" value="UniProtKB-ARBA"/>
</dbReference>
<evidence type="ECO:0000256" key="1">
    <source>
        <dbReference type="ARBA" id="ARBA00023125"/>
    </source>
</evidence>
<evidence type="ECO:0000313" key="5">
    <source>
        <dbReference type="Proteomes" id="UP000190959"/>
    </source>
</evidence>
<proteinExistence type="predicted"/>
<dbReference type="InterPro" id="IPR001647">
    <property type="entry name" value="HTH_TetR"/>
</dbReference>
<dbReference type="AlphaFoldDB" id="A0A1S9N0P6"/>
<sequence length="207" mass="24249">MVSKFLNLDSEKQNRILNAAINEFAEKGYENASTNEIVKKAGISKGLLFHYFKNKKQLFLFLYDYCIDVSMTEFYKKIDLNERDFFVRLRQIHLIKAELLNKYPKMLKFIEVANMEKSSDIENDLNTINKEELESASKRVFDGIDLSKFRYGIDIEKAINVVIWSFQGFNAKVLEEAKLSSSKQINYDKAFIEAEAYTEMLKSCFYK</sequence>
<dbReference type="PROSITE" id="PS50977">
    <property type="entry name" value="HTH_TETR_2"/>
    <property type="match status" value="1"/>
</dbReference>
<evidence type="ECO:0000256" key="2">
    <source>
        <dbReference type="PROSITE-ProRule" id="PRU00335"/>
    </source>
</evidence>
<dbReference type="PRINTS" id="PR00455">
    <property type="entry name" value="HTHTETR"/>
</dbReference>
<feature type="domain" description="HTH tetR-type" evidence="3">
    <location>
        <begin position="10"/>
        <end position="70"/>
    </location>
</feature>
<accession>A0A1S9N0P6</accession>
<dbReference type="SUPFAM" id="SSF46689">
    <property type="entry name" value="Homeodomain-like"/>
    <property type="match status" value="1"/>
</dbReference>
<feature type="DNA-binding region" description="H-T-H motif" evidence="2">
    <location>
        <begin position="33"/>
        <end position="52"/>
    </location>
</feature>